<dbReference type="EMBL" id="CM047742">
    <property type="protein sequence ID" value="KAJ0034783.1"/>
    <property type="molecule type" value="Genomic_DNA"/>
</dbReference>
<sequence>MPEMKHVLPNLPKLKIASETFVFNDISISNLRSSTLGKGDYNSRVQLVATLIWKALIGMAKTKHGKLRPSVIKAN</sequence>
<accession>A0ACC0YCZ8</accession>
<evidence type="ECO:0000313" key="1">
    <source>
        <dbReference type="EMBL" id="KAJ0034783.1"/>
    </source>
</evidence>
<organism evidence="1 2">
    <name type="scientific">Pistacia integerrima</name>
    <dbReference type="NCBI Taxonomy" id="434235"/>
    <lineage>
        <taxon>Eukaryota</taxon>
        <taxon>Viridiplantae</taxon>
        <taxon>Streptophyta</taxon>
        <taxon>Embryophyta</taxon>
        <taxon>Tracheophyta</taxon>
        <taxon>Spermatophyta</taxon>
        <taxon>Magnoliopsida</taxon>
        <taxon>eudicotyledons</taxon>
        <taxon>Gunneridae</taxon>
        <taxon>Pentapetalae</taxon>
        <taxon>rosids</taxon>
        <taxon>malvids</taxon>
        <taxon>Sapindales</taxon>
        <taxon>Anacardiaceae</taxon>
        <taxon>Pistacia</taxon>
    </lineage>
</organism>
<gene>
    <name evidence="1" type="ORF">Pint_25804</name>
</gene>
<dbReference type="Proteomes" id="UP001163603">
    <property type="component" value="Chromosome 7"/>
</dbReference>
<name>A0ACC0YCZ8_9ROSI</name>
<evidence type="ECO:0000313" key="2">
    <source>
        <dbReference type="Proteomes" id="UP001163603"/>
    </source>
</evidence>
<protein>
    <submittedName>
        <fullName evidence="1">Uncharacterized protein</fullName>
    </submittedName>
</protein>
<proteinExistence type="predicted"/>
<reference evidence="2" key="1">
    <citation type="journal article" date="2023" name="G3 (Bethesda)">
        <title>Genome assembly and association tests identify interacting loci associated with vigor, precocity, and sex in interspecific pistachio rootstocks.</title>
        <authorList>
            <person name="Palmer W."/>
            <person name="Jacygrad E."/>
            <person name="Sagayaradj S."/>
            <person name="Cavanaugh K."/>
            <person name="Han R."/>
            <person name="Bertier L."/>
            <person name="Beede B."/>
            <person name="Kafkas S."/>
            <person name="Golino D."/>
            <person name="Preece J."/>
            <person name="Michelmore R."/>
        </authorList>
    </citation>
    <scope>NUCLEOTIDE SEQUENCE [LARGE SCALE GENOMIC DNA]</scope>
</reference>
<keyword evidence="2" id="KW-1185">Reference proteome</keyword>
<comment type="caution">
    <text evidence="1">The sequence shown here is derived from an EMBL/GenBank/DDBJ whole genome shotgun (WGS) entry which is preliminary data.</text>
</comment>